<keyword evidence="7" id="KW-1185">Reference proteome</keyword>
<comment type="caution">
    <text evidence="6">The sequence shown here is derived from an EMBL/GenBank/DDBJ whole genome shotgun (WGS) entry which is preliminary data.</text>
</comment>
<dbReference type="PROSITE" id="PS50931">
    <property type="entry name" value="HTH_LYSR"/>
    <property type="match status" value="1"/>
</dbReference>
<dbReference type="SUPFAM" id="SSF46785">
    <property type="entry name" value="Winged helix' DNA-binding domain"/>
    <property type="match status" value="1"/>
</dbReference>
<keyword evidence="4" id="KW-0804">Transcription</keyword>
<dbReference type="Proteomes" id="UP001302949">
    <property type="component" value="Unassembled WGS sequence"/>
</dbReference>
<evidence type="ECO:0000256" key="1">
    <source>
        <dbReference type="ARBA" id="ARBA00009437"/>
    </source>
</evidence>
<dbReference type="RefSeq" id="WP_323297625.1">
    <property type="nucleotide sequence ID" value="NZ_JAYFUM010000018.1"/>
</dbReference>
<dbReference type="PRINTS" id="PR00039">
    <property type="entry name" value="HTHLYSR"/>
</dbReference>
<evidence type="ECO:0000256" key="2">
    <source>
        <dbReference type="ARBA" id="ARBA00023015"/>
    </source>
</evidence>
<comment type="similarity">
    <text evidence="1">Belongs to the LysR transcriptional regulatory family.</text>
</comment>
<evidence type="ECO:0000313" key="7">
    <source>
        <dbReference type="Proteomes" id="UP001302949"/>
    </source>
</evidence>
<evidence type="ECO:0000313" key="6">
    <source>
        <dbReference type="EMBL" id="MEA5140470.1"/>
    </source>
</evidence>
<dbReference type="Pfam" id="PF00126">
    <property type="entry name" value="HTH_1"/>
    <property type="match status" value="1"/>
</dbReference>
<dbReference type="Gene3D" id="1.10.10.10">
    <property type="entry name" value="Winged helix-like DNA-binding domain superfamily/Winged helix DNA-binding domain"/>
    <property type="match status" value="1"/>
</dbReference>
<dbReference type="InterPro" id="IPR000847">
    <property type="entry name" value="LysR_HTH_N"/>
</dbReference>
<dbReference type="Gene3D" id="3.40.190.10">
    <property type="entry name" value="Periplasmic binding protein-like II"/>
    <property type="match status" value="2"/>
</dbReference>
<accession>A0ABU5QCB7</accession>
<dbReference type="CDD" id="cd08414">
    <property type="entry name" value="PBP2_LTTR_aromatics_like"/>
    <property type="match status" value="1"/>
</dbReference>
<dbReference type="InterPro" id="IPR005119">
    <property type="entry name" value="LysR_subst-bd"/>
</dbReference>
<protein>
    <submittedName>
        <fullName evidence="6">LysR substrate-binding domain-containing protein</fullName>
    </submittedName>
</protein>
<dbReference type="EMBL" id="JAYFUM010000018">
    <property type="protein sequence ID" value="MEA5140470.1"/>
    <property type="molecule type" value="Genomic_DNA"/>
</dbReference>
<dbReference type="PANTHER" id="PTHR30346:SF0">
    <property type="entry name" value="HCA OPERON TRANSCRIPTIONAL ACTIVATOR HCAR"/>
    <property type="match status" value="1"/>
</dbReference>
<keyword evidence="2" id="KW-0805">Transcription regulation</keyword>
<evidence type="ECO:0000259" key="5">
    <source>
        <dbReference type="PROSITE" id="PS50931"/>
    </source>
</evidence>
<sequence length="300" mass="34515">MEFRQLEYFLGVASELHFSKASEKLFIAQPALSRQIQQLEQNLGVLLFERDKRNVKLTPAGEYLCVEASRLLSQLNNIKQRTQLIHSGEEGDIRIGHPGSAIYSVIPPLLSSLKLHFPNIKANLSEVLDNYILTALKNHEIDVGFIREIYPDKYLNAKVLYKESFALVLPESHSINDDNFESLAQVKHENFILPPQSSSSTYYDMLLSICWRENFIPNIVHESNYGATILRLVEHNLGISLMPISYKFGSAMRVKFIELKKIPEKTQLSIVWRNDDNNPVLQKFLQITELFDFQNANYRS</sequence>
<dbReference type="SUPFAM" id="SSF53850">
    <property type="entry name" value="Periplasmic binding protein-like II"/>
    <property type="match status" value="1"/>
</dbReference>
<dbReference type="InterPro" id="IPR036388">
    <property type="entry name" value="WH-like_DNA-bd_sf"/>
</dbReference>
<reference evidence="6 7" key="1">
    <citation type="submission" date="2023-12" db="EMBL/GenBank/DDBJ databases">
        <title>Novel species of the genus Arcicella isolated from rivers.</title>
        <authorList>
            <person name="Lu H."/>
        </authorList>
    </citation>
    <scope>NUCLEOTIDE SEQUENCE [LARGE SCALE GENOMIC DNA]</scope>
    <source>
        <strain evidence="6 7">KCTC 23307</strain>
    </source>
</reference>
<dbReference type="InterPro" id="IPR036390">
    <property type="entry name" value="WH_DNA-bd_sf"/>
</dbReference>
<gene>
    <name evidence="6" type="ORF">VB248_15060</name>
</gene>
<feature type="domain" description="HTH lysR-type" evidence="5">
    <location>
        <begin position="1"/>
        <end position="58"/>
    </location>
</feature>
<proteinExistence type="inferred from homology"/>
<evidence type="ECO:0000256" key="3">
    <source>
        <dbReference type="ARBA" id="ARBA00023125"/>
    </source>
</evidence>
<dbReference type="Pfam" id="PF03466">
    <property type="entry name" value="LysR_substrate"/>
    <property type="match status" value="1"/>
</dbReference>
<dbReference type="PANTHER" id="PTHR30346">
    <property type="entry name" value="TRANSCRIPTIONAL DUAL REGULATOR HCAR-RELATED"/>
    <property type="match status" value="1"/>
</dbReference>
<keyword evidence="3" id="KW-0238">DNA-binding</keyword>
<organism evidence="6 7">
    <name type="scientific">Arcicella rigui</name>
    <dbReference type="NCBI Taxonomy" id="797020"/>
    <lineage>
        <taxon>Bacteria</taxon>
        <taxon>Pseudomonadati</taxon>
        <taxon>Bacteroidota</taxon>
        <taxon>Cytophagia</taxon>
        <taxon>Cytophagales</taxon>
        <taxon>Flectobacillaceae</taxon>
        <taxon>Arcicella</taxon>
    </lineage>
</organism>
<name>A0ABU5QCB7_9BACT</name>
<evidence type="ECO:0000256" key="4">
    <source>
        <dbReference type="ARBA" id="ARBA00023163"/>
    </source>
</evidence>